<evidence type="ECO:0000313" key="2">
    <source>
        <dbReference type="EMBL" id="MFC3935303.1"/>
    </source>
</evidence>
<comment type="caution">
    <text evidence="2">The sequence shown here is derived from an EMBL/GenBank/DDBJ whole genome shotgun (WGS) entry which is preliminary data.</text>
</comment>
<gene>
    <name evidence="2" type="ORF">ACFOW3_11785</name>
</gene>
<dbReference type="Pfam" id="PF21880">
    <property type="entry name" value="DUF6916"/>
    <property type="match status" value="1"/>
</dbReference>
<evidence type="ECO:0000259" key="1">
    <source>
        <dbReference type="Pfam" id="PF21880"/>
    </source>
</evidence>
<dbReference type="EMBL" id="JBHSAJ010000029">
    <property type="protein sequence ID" value="MFC3935303.1"/>
    <property type="molecule type" value="Genomic_DNA"/>
</dbReference>
<sequence>MSTTFESVNTLVGSPFVALTEHGPVELVLVEATERARGHLPEQFRTPFTLLFHGPDAPRLSQATYTLNHPQLGSVQWMLVPSMPDTRSPNIARYEALFG</sequence>
<evidence type="ECO:0000313" key="3">
    <source>
        <dbReference type="Proteomes" id="UP001595693"/>
    </source>
</evidence>
<reference evidence="3" key="1">
    <citation type="journal article" date="2019" name="Int. J. Syst. Evol. Microbiol.">
        <title>The Global Catalogue of Microorganisms (GCM) 10K type strain sequencing project: providing services to taxonomists for standard genome sequencing and annotation.</title>
        <authorList>
            <consortium name="The Broad Institute Genomics Platform"/>
            <consortium name="The Broad Institute Genome Sequencing Center for Infectious Disease"/>
            <person name="Wu L."/>
            <person name="Ma J."/>
        </authorList>
    </citation>
    <scope>NUCLEOTIDE SEQUENCE [LARGE SCALE GENOMIC DNA]</scope>
    <source>
        <strain evidence="3">CCUG 2113</strain>
    </source>
</reference>
<organism evidence="2 3">
    <name type="scientific">Acidovorax facilis</name>
    <dbReference type="NCBI Taxonomy" id="12917"/>
    <lineage>
        <taxon>Bacteria</taxon>
        <taxon>Pseudomonadati</taxon>
        <taxon>Pseudomonadota</taxon>
        <taxon>Betaproteobacteria</taxon>
        <taxon>Burkholderiales</taxon>
        <taxon>Comamonadaceae</taxon>
        <taxon>Acidovorax</taxon>
    </lineage>
</organism>
<proteinExistence type="predicted"/>
<keyword evidence="3" id="KW-1185">Reference proteome</keyword>
<accession>A0ABV8DAG2</accession>
<feature type="domain" description="DUF6916" evidence="1">
    <location>
        <begin position="4"/>
        <end position="98"/>
    </location>
</feature>
<dbReference type="InterPro" id="IPR054209">
    <property type="entry name" value="DUF6916"/>
</dbReference>
<dbReference type="Proteomes" id="UP001595693">
    <property type="component" value="Unassembled WGS sequence"/>
</dbReference>
<dbReference type="RefSeq" id="WP_055398016.1">
    <property type="nucleotide sequence ID" value="NZ_JAMXAX010000017.1"/>
</dbReference>
<protein>
    <submittedName>
        <fullName evidence="2">DUF6916 family protein</fullName>
    </submittedName>
</protein>
<name>A0ABV8DAG2_9BURK</name>